<feature type="compositionally biased region" description="Polar residues" evidence="1">
    <location>
        <begin position="32"/>
        <end position="46"/>
    </location>
</feature>
<evidence type="ECO:0000313" key="5">
    <source>
        <dbReference type="Proteomes" id="UP000053201"/>
    </source>
</evidence>
<keyword evidence="2" id="KW-0812">Transmembrane</keyword>
<gene>
    <name evidence="4" type="ORF">SPPG_08511</name>
</gene>
<dbReference type="PROSITE" id="PS50231">
    <property type="entry name" value="RICIN_B_LECTIN"/>
    <property type="match status" value="1"/>
</dbReference>
<feature type="chain" id="PRO_5005539712" evidence="3">
    <location>
        <begin position="26"/>
        <end position="407"/>
    </location>
</feature>
<proteinExistence type="predicted"/>
<evidence type="ECO:0000256" key="2">
    <source>
        <dbReference type="SAM" id="Phobius"/>
    </source>
</evidence>
<dbReference type="InterPro" id="IPR035992">
    <property type="entry name" value="Ricin_B-like_lectins"/>
</dbReference>
<accession>A0A0L0H5Z3</accession>
<dbReference type="RefSeq" id="XP_016604163.1">
    <property type="nucleotide sequence ID" value="XM_016756662.1"/>
</dbReference>
<dbReference type="InParanoid" id="A0A0L0H5Z3"/>
<feature type="region of interest" description="Disordered" evidence="1">
    <location>
        <begin position="271"/>
        <end position="308"/>
    </location>
</feature>
<keyword evidence="2" id="KW-1133">Transmembrane helix</keyword>
<keyword evidence="2" id="KW-0472">Membrane</keyword>
<feature type="signal peptide" evidence="3">
    <location>
        <begin position="1"/>
        <end position="25"/>
    </location>
</feature>
<dbReference type="SUPFAM" id="SSF50370">
    <property type="entry name" value="Ricin B-like lectins"/>
    <property type="match status" value="1"/>
</dbReference>
<dbReference type="VEuPathDB" id="FungiDB:SPPG_08511"/>
<reference evidence="4 5" key="1">
    <citation type="submission" date="2009-08" db="EMBL/GenBank/DDBJ databases">
        <title>The Genome Sequence of Spizellomyces punctatus strain DAOM BR117.</title>
        <authorList>
            <consortium name="The Broad Institute Genome Sequencing Platform"/>
            <person name="Russ C."/>
            <person name="Cuomo C."/>
            <person name="Shea T."/>
            <person name="Young S.K."/>
            <person name="Zeng Q."/>
            <person name="Koehrsen M."/>
            <person name="Haas B."/>
            <person name="Borodovsky M."/>
            <person name="Guigo R."/>
            <person name="Alvarado L."/>
            <person name="Berlin A."/>
            <person name="Bochicchio J."/>
            <person name="Borenstein D."/>
            <person name="Chapman S."/>
            <person name="Chen Z."/>
            <person name="Engels R."/>
            <person name="Freedman E."/>
            <person name="Gellesch M."/>
            <person name="Goldberg J."/>
            <person name="Griggs A."/>
            <person name="Gujja S."/>
            <person name="Heiman D."/>
            <person name="Hepburn T."/>
            <person name="Howarth C."/>
            <person name="Jen D."/>
            <person name="Larson L."/>
            <person name="Lewis B."/>
            <person name="Mehta T."/>
            <person name="Park D."/>
            <person name="Pearson M."/>
            <person name="Roberts A."/>
            <person name="Saif S."/>
            <person name="Shenoy N."/>
            <person name="Sisk P."/>
            <person name="Stolte C."/>
            <person name="Sykes S."/>
            <person name="Thomson T."/>
            <person name="Walk T."/>
            <person name="White J."/>
            <person name="Yandava C."/>
            <person name="Burger G."/>
            <person name="Gray M.W."/>
            <person name="Holland P.W.H."/>
            <person name="King N."/>
            <person name="Lang F.B.F."/>
            <person name="Roger A.J."/>
            <person name="Ruiz-Trillo I."/>
            <person name="Lander E."/>
            <person name="Nusbaum C."/>
        </authorList>
    </citation>
    <scope>NUCLEOTIDE SEQUENCE [LARGE SCALE GENOMIC DNA]</scope>
    <source>
        <strain evidence="4 5">DAOM BR117</strain>
    </source>
</reference>
<evidence type="ECO:0000256" key="1">
    <source>
        <dbReference type="SAM" id="MobiDB-lite"/>
    </source>
</evidence>
<dbReference type="EMBL" id="KQ257471">
    <property type="protein sequence ID" value="KNC96123.1"/>
    <property type="molecule type" value="Genomic_DNA"/>
</dbReference>
<evidence type="ECO:0000313" key="4">
    <source>
        <dbReference type="EMBL" id="KNC96123.1"/>
    </source>
</evidence>
<sequence length="407" mass="43535">MKKHKSKTFLAVATALLHSIMLTHAEALQVSASSSHRSCPDSSTCHSPRAMENTPLAGKRAAPSVVPPFANPSAVASLQDSEQDKERTVPSATGLQLCQWPPNPNTVYLMLSKSLRIDAQCLSSRSRTNATQIGEGTFVMVDNCNIEDPDQRITFTDLGNLVYHINFPGKGHCIGHVNRVVGEWEPAQHLANCTANSPNSKWKVSTLENIGFSAQLLNVESKPDRCLKVQYPNEDRGARPMDAVGFASCRPISVSTSQFWALLSTNCGTPKASPFPSVPSQGPNGSAQIPVSSSGQPKTPTATVTSAQMPQGTEVILAKAETTTAPTARSTLVAQPGVGRMLVGSTQNFLINDPISIQNSKTNPISLTLALTFLAGPIVLVGVMFGIVGGSKRLAERWVRSKYEGKY</sequence>
<evidence type="ECO:0000256" key="3">
    <source>
        <dbReference type="SAM" id="SignalP"/>
    </source>
</evidence>
<keyword evidence="5" id="KW-1185">Reference proteome</keyword>
<feature type="compositionally biased region" description="Polar residues" evidence="1">
    <location>
        <begin position="278"/>
        <end position="308"/>
    </location>
</feature>
<protein>
    <submittedName>
        <fullName evidence="4">Uncharacterized protein</fullName>
    </submittedName>
</protein>
<dbReference type="AlphaFoldDB" id="A0A0L0H5Z3"/>
<feature type="region of interest" description="Disordered" evidence="1">
    <location>
        <begin position="32"/>
        <end position="64"/>
    </location>
</feature>
<name>A0A0L0H5Z3_SPIPD</name>
<organism evidence="4 5">
    <name type="scientific">Spizellomyces punctatus (strain DAOM BR117)</name>
    <dbReference type="NCBI Taxonomy" id="645134"/>
    <lineage>
        <taxon>Eukaryota</taxon>
        <taxon>Fungi</taxon>
        <taxon>Fungi incertae sedis</taxon>
        <taxon>Chytridiomycota</taxon>
        <taxon>Chytridiomycota incertae sedis</taxon>
        <taxon>Chytridiomycetes</taxon>
        <taxon>Spizellomycetales</taxon>
        <taxon>Spizellomycetaceae</taxon>
        <taxon>Spizellomyces</taxon>
    </lineage>
</organism>
<dbReference type="Gene3D" id="2.80.10.50">
    <property type="match status" value="1"/>
</dbReference>
<dbReference type="GeneID" id="27691670"/>
<keyword evidence="3" id="KW-0732">Signal</keyword>
<feature type="transmembrane region" description="Helical" evidence="2">
    <location>
        <begin position="365"/>
        <end position="388"/>
    </location>
</feature>
<dbReference type="Proteomes" id="UP000053201">
    <property type="component" value="Unassembled WGS sequence"/>
</dbReference>